<keyword evidence="3" id="KW-1185">Reference proteome</keyword>
<feature type="region of interest" description="Disordered" evidence="1">
    <location>
        <begin position="102"/>
        <end position="122"/>
    </location>
</feature>
<organism evidence="2 3">
    <name type="scientific">Heterodera trifolii</name>
    <dbReference type="NCBI Taxonomy" id="157864"/>
    <lineage>
        <taxon>Eukaryota</taxon>
        <taxon>Metazoa</taxon>
        <taxon>Ecdysozoa</taxon>
        <taxon>Nematoda</taxon>
        <taxon>Chromadorea</taxon>
        <taxon>Rhabditida</taxon>
        <taxon>Tylenchina</taxon>
        <taxon>Tylenchomorpha</taxon>
        <taxon>Tylenchoidea</taxon>
        <taxon>Heteroderidae</taxon>
        <taxon>Heteroderinae</taxon>
        <taxon>Heterodera</taxon>
    </lineage>
</organism>
<proteinExistence type="predicted"/>
<name>A0ABD2L1J7_9BILA</name>
<gene>
    <name evidence="2" type="ORF">niasHT_012570</name>
</gene>
<evidence type="ECO:0000313" key="3">
    <source>
        <dbReference type="Proteomes" id="UP001620626"/>
    </source>
</evidence>
<dbReference type="EMBL" id="JBICBT010000578">
    <property type="protein sequence ID" value="KAL3109008.1"/>
    <property type="molecule type" value="Genomic_DNA"/>
</dbReference>
<reference evidence="2 3" key="1">
    <citation type="submission" date="2024-10" db="EMBL/GenBank/DDBJ databases">
        <authorList>
            <person name="Kim D."/>
        </authorList>
    </citation>
    <scope>NUCLEOTIDE SEQUENCE [LARGE SCALE GENOMIC DNA]</scope>
    <source>
        <strain evidence="2">BH-2024</strain>
    </source>
</reference>
<dbReference type="AlphaFoldDB" id="A0ABD2L1J7"/>
<sequence>MLHNQAHSLIATAAPGAGRRSGRGGDAELNAVPGLSSKDFPSGSNLFCLDNRLHNFSQRLRHRASPTGAGPNWSAGSANVCCCCCCGCTGAGPNCSGGRANVSALSPNAHLPPPQHVSLPTK</sequence>
<evidence type="ECO:0000256" key="1">
    <source>
        <dbReference type="SAM" id="MobiDB-lite"/>
    </source>
</evidence>
<comment type="caution">
    <text evidence="2">The sequence shown here is derived from an EMBL/GenBank/DDBJ whole genome shotgun (WGS) entry which is preliminary data.</text>
</comment>
<feature type="region of interest" description="Disordered" evidence="1">
    <location>
        <begin position="10"/>
        <end position="30"/>
    </location>
</feature>
<accession>A0ABD2L1J7</accession>
<dbReference type="Proteomes" id="UP001620626">
    <property type="component" value="Unassembled WGS sequence"/>
</dbReference>
<protein>
    <submittedName>
        <fullName evidence="2">Uncharacterized protein</fullName>
    </submittedName>
</protein>
<evidence type="ECO:0000313" key="2">
    <source>
        <dbReference type="EMBL" id="KAL3109008.1"/>
    </source>
</evidence>